<dbReference type="PROSITE" id="PS51257">
    <property type="entry name" value="PROKAR_LIPOPROTEIN"/>
    <property type="match status" value="1"/>
</dbReference>
<proteinExistence type="predicted"/>
<name>A0A426YQV4_ENSVE</name>
<gene>
    <name evidence="1" type="ORF">B296_00039837</name>
</gene>
<evidence type="ECO:0000313" key="1">
    <source>
        <dbReference type="EMBL" id="RRT54110.1"/>
    </source>
</evidence>
<dbReference type="EMBL" id="AMZH03010776">
    <property type="protein sequence ID" value="RRT54110.1"/>
    <property type="molecule type" value="Genomic_DNA"/>
</dbReference>
<reference evidence="1 2" key="1">
    <citation type="journal article" date="2014" name="Agronomy (Basel)">
        <title>A Draft Genome Sequence for Ensete ventricosum, the Drought-Tolerant Tree Against Hunger.</title>
        <authorList>
            <person name="Harrison J."/>
            <person name="Moore K.A."/>
            <person name="Paszkiewicz K."/>
            <person name="Jones T."/>
            <person name="Grant M."/>
            <person name="Ambacheew D."/>
            <person name="Muzemil S."/>
            <person name="Studholme D.J."/>
        </authorList>
    </citation>
    <scope>NUCLEOTIDE SEQUENCE [LARGE SCALE GENOMIC DNA]</scope>
</reference>
<organism evidence="1 2">
    <name type="scientific">Ensete ventricosum</name>
    <name type="common">Abyssinian banana</name>
    <name type="synonym">Musa ensete</name>
    <dbReference type="NCBI Taxonomy" id="4639"/>
    <lineage>
        <taxon>Eukaryota</taxon>
        <taxon>Viridiplantae</taxon>
        <taxon>Streptophyta</taxon>
        <taxon>Embryophyta</taxon>
        <taxon>Tracheophyta</taxon>
        <taxon>Spermatophyta</taxon>
        <taxon>Magnoliopsida</taxon>
        <taxon>Liliopsida</taxon>
        <taxon>Zingiberales</taxon>
        <taxon>Musaceae</taxon>
        <taxon>Ensete</taxon>
    </lineage>
</organism>
<dbReference type="AlphaFoldDB" id="A0A426YQV4"/>
<protein>
    <submittedName>
        <fullName evidence="1">Uncharacterized protein</fullName>
    </submittedName>
</protein>
<accession>A0A426YQV4</accession>
<sequence length="102" mass="11057">MDRYSDTPPIAIPCLASGATSCDHLACKLALECYARSCLLCKRLWLQTAYPQEHARKRPPLLAATLVATTGGLAIGSHPLTLTVTPIGDCPYRKHGRNRPSL</sequence>
<dbReference type="Proteomes" id="UP000287651">
    <property type="component" value="Unassembled WGS sequence"/>
</dbReference>
<evidence type="ECO:0000313" key="2">
    <source>
        <dbReference type="Proteomes" id="UP000287651"/>
    </source>
</evidence>
<comment type="caution">
    <text evidence="1">The sequence shown here is derived from an EMBL/GenBank/DDBJ whole genome shotgun (WGS) entry which is preliminary data.</text>
</comment>